<comment type="caution">
    <text evidence="1">The sequence shown here is derived from an EMBL/GenBank/DDBJ whole genome shotgun (WGS) entry which is preliminary data.</text>
</comment>
<keyword evidence="2" id="KW-1185">Reference proteome</keyword>
<dbReference type="AlphaFoldDB" id="A0A419SQK6"/>
<dbReference type="Proteomes" id="UP000284219">
    <property type="component" value="Unassembled WGS sequence"/>
</dbReference>
<proteinExistence type="predicted"/>
<dbReference type="EMBL" id="MCHY01000002">
    <property type="protein sequence ID" value="RKD26766.1"/>
    <property type="molecule type" value="Genomic_DNA"/>
</dbReference>
<dbReference type="Pfam" id="PF13075">
    <property type="entry name" value="DUF3939"/>
    <property type="match status" value="1"/>
</dbReference>
<reference evidence="1 2" key="1">
    <citation type="submission" date="2016-08" db="EMBL/GenBank/DDBJ databases">
        <title>Novel Firmicute Genomes.</title>
        <authorList>
            <person name="Poppleton D.I."/>
            <person name="Gribaldo S."/>
        </authorList>
    </citation>
    <scope>NUCLEOTIDE SEQUENCE [LARGE SCALE GENOMIC DNA]</scope>
    <source>
        <strain evidence="1 2">RAOx-1</strain>
    </source>
</reference>
<evidence type="ECO:0000313" key="1">
    <source>
        <dbReference type="EMBL" id="RKD26766.1"/>
    </source>
</evidence>
<name>A0A419SQK6_9BACL</name>
<accession>A0A419SQK6</accession>
<gene>
    <name evidence="1" type="ORF">BEP19_16330</name>
</gene>
<dbReference type="RefSeq" id="WP_120188050.1">
    <property type="nucleotide sequence ID" value="NZ_MCHY01000002.1"/>
</dbReference>
<dbReference type="OrthoDB" id="2352834at2"/>
<organism evidence="1 2">
    <name type="scientific">Ammoniphilus oxalaticus</name>
    <dbReference type="NCBI Taxonomy" id="66863"/>
    <lineage>
        <taxon>Bacteria</taxon>
        <taxon>Bacillati</taxon>
        <taxon>Bacillota</taxon>
        <taxon>Bacilli</taxon>
        <taxon>Bacillales</taxon>
        <taxon>Paenibacillaceae</taxon>
        <taxon>Aneurinibacillus group</taxon>
        <taxon>Ammoniphilus</taxon>
    </lineage>
</organism>
<sequence>MLKRFKRWLAPSSKQAEIEQPHQKWPLKEISIEEVKGAVARFAKEKADGIYLSVLIKENLALDYDLLAPYLKAIPKDPYYMSRETYEIFDEATTPHMIDQIQKAVDRYIDIEEKFPIEEGNANLKICYYKLRPYLKESPSFDTYLTTEENLITRKRPRQI</sequence>
<protein>
    <recommendedName>
        <fullName evidence="3">DUF3939 domain-containing protein</fullName>
    </recommendedName>
</protein>
<dbReference type="InterPro" id="IPR025071">
    <property type="entry name" value="DUF3939"/>
</dbReference>
<evidence type="ECO:0000313" key="2">
    <source>
        <dbReference type="Proteomes" id="UP000284219"/>
    </source>
</evidence>
<evidence type="ECO:0008006" key="3">
    <source>
        <dbReference type="Google" id="ProtNLM"/>
    </source>
</evidence>